<dbReference type="PROSITE" id="PS50835">
    <property type="entry name" value="IG_LIKE"/>
    <property type="match status" value="2"/>
</dbReference>
<evidence type="ECO:0000313" key="13">
    <source>
        <dbReference type="Proteomes" id="UP001152803"/>
    </source>
</evidence>
<feature type="transmembrane region" description="Helical" evidence="9">
    <location>
        <begin position="248"/>
        <end position="270"/>
    </location>
</feature>
<dbReference type="Pfam" id="PF22705">
    <property type="entry name" value="C2-set_3"/>
    <property type="match status" value="1"/>
</dbReference>
<evidence type="ECO:0000256" key="1">
    <source>
        <dbReference type="ARBA" id="ARBA00004167"/>
    </source>
</evidence>
<proteinExistence type="inferred from homology"/>
<feature type="domain" description="Ig-like" evidence="11">
    <location>
        <begin position="40"/>
        <end position="143"/>
    </location>
</feature>
<dbReference type="EMBL" id="JAFJMO010000003">
    <property type="protein sequence ID" value="KAJ8282662.1"/>
    <property type="molecule type" value="Genomic_DNA"/>
</dbReference>
<dbReference type="OrthoDB" id="8915654at2759"/>
<evidence type="ECO:0000256" key="3">
    <source>
        <dbReference type="ARBA" id="ARBA00022692"/>
    </source>
</evidence>
<sequence>MDTLKMLTVVSLALSFTCLLAITGDNSTTTSAGTYTTTQPLLTDYRSENYTTGRSVNISCTNKTWSEMIYTTWEIPKDRNLCTIAAHIDKLPVDNCLNGKVLRRTTNGESYLHIPLFKDTDEGIYKCETAYVGTSYTAYITVSARVSPQISTRLDFRNGKREAVCSAEGGKPAASISWRNRWNSSVTQSTNKNLDGSFTVESRLILPDDVSSENLSCIITHPSWGEGHTEAIQAINHEGTSIRGKWNWFWIIIPLGLISFIIAILIGLYIMRKHLGKLRNCWKSKIPAPPPPKTPQDVEEVEPYASYVQRINSIYNSSAELCNA</sequence>
<protein>
    <recommendedName>
        <fullName evidence="11">Ig-like domain-containing protein</fullName>
    </recommendedName>
</protein>
<dbReference type="GO" id="GO:0038023">
    <property type="term" value="F:signaling receptor activity"/>
    <property type="evidence" value="ECO:0007669"/>
    <property type="project" value="InterPro"/>
</dbReference>
<gene>
    <name evidence="12" type="ORF">COCON_G00051810</name>
</gene>
<evidence type="ECO:0000256" key="9">
    <source>
        <dbReference type="SAM" id="Phobius"/>
    </source>
</evidence>
<evidence type="ECO:0000259" key="11">
    <source>
        <dbReference type="PROSITE" id="PS50835"/>
    </source>
</evidence>
<dbReference type="GO" id="GO:0009986">
    <property type="term" value="C:cell surface"/>
    <property type="evidence" value="ECO:0007669"/>
    <property type="project" value="UniProtKB-ARBA"/>
</dbReference>
<comment type="subcellular location">
    <subcellularLocation>
        <location evidence="1">Membrane</location>
        <topology evidence="1">Single-pass membrane protein</topology>
    </subcellularLocation>
</comment>
<dbReference type="Proteomes" id="UP001152803">
    <property type="component" value="Unassembled WGS sequence"/>
</dbReference>
<evidence type="ECO:0000256" key="8">
    <source>
        <dbReference type="ARBA" id="ARBA00023319"/>
    </source>
</evidence>
<keyword evidence="4 9" id="KW-1133">Transmembrane helix</keyword>
<keyword evidence="6" id="KW-1015">Disulfide bond</keyword>
<dbReference type="Gene3D" id="2.60.40.10">
    <property type="entry name" value="Immunoglobulins"/>
    <property type="match status" value="2"/>
</dbReference>
<keyword evidence="13" id="KW-1185">Reference proteome</keyword>
<dbReference type="InterPro" id="IPR036179">
    <property type="entry name" value="Ig-like_dom_sf"/>
</dbReference>
<feature type="domain" description="Ig-like" evidence="11">
    <location>
        <begin position="148"/>
        <end position="236"/>
    </location>
</feature>
<keyword evidence="8" id="KW-0393">Immunoglobulin domain</keyword>
<comment type="similarity">
    <text evidence="2">Belongs to the CD200R family.</text>
</comment>
<evidence type="ECO:0000256" key="10">
    <source>
        <dbReference type="SAM" id="SignalP"/>
    </source>
</evidence>
<dbReference type="GO" id="GO:0150077">
    <property type="term" value="P:regulation of neuroinflammatory response"/>
    <property type="evidence" value="ECO:0007669"/>
    <property type="project" value="InterPro"/>
</dbReference>
<dbReference type="GO" id="GO:0016020">
    <property type="term" value="C:membrane"/>
    <property type="evidence" value="ECO:0007669"/>
    <property type="project" value="UniProtKB-SubCell"/>
</dbReference>
<comment type="caution">
    <text evidence="12">The sequence shown here is derived from an EMBL/GenBank/DDBJ whole genome shotgun (WGS) entry which is preliminary data.</text>
</comment>
<reference evidence="12" key="1">
    <citation type="journal article" date="2023" name="Science">
        <title>Genome structures resolve the early diversification of teleost fishes.</title>
        <authorList>
            <person name="Parey E."/>
            <person name="Louis A."/>
            <person name="Montfort J."/>
            <person name="Bouchez O."/>
            <person name="Roques C."/>
            <person name="Iampietro C."/>
            <person name="Lluch J."/>
            <person name="Castinel A."/>
            <person name="Donnadieu C."/>
            <person name="Desvignes T."/>
            <person name="Floi Bucao C."/>
            <person name="Jouanno E."/>
            <person name="Wen M."/>
            <person name="Mejri S."/>
            <person name="Dirks R."/>
            <person name="Jansen H."/>
            <person name="Henkel C."/>
            <person name="Chen W.J."/>
            <person name="Zahm M."/>
            <person name="Cabau C."/>
            <person name="Klopp C."/>
            <person name="Thompson A.W."/>
            <person name="Robinson-Rechavi M."/>
            <person name="Braasch I."/>
            <person name="Lecointre G."/>
            <person name="Bobe J."/>
            <person name="Postlethwait J.H."/>
            <person name="Berthelot C."/>
            <person name="Roest Crollius H."/>
            <person name="Guiguen Y."/>
        </authorList>
    </citation>
    <scope>NUCLEOTIDE SEQUENCE</scope>
    <source>
        <strain evidence="12">Concon-B</strain>
    </source>
</reference>
<keyword evidence="7" id="KW-0325">Glycoprotein</keyword>
<dbReference type="PANTHER" id="PTHR21462">
    <property type="entry name" value="CELL SURFACE GLYCOPROTEIN OX2 RECEPTOR PRECURSOR"/>
    <property type="match status" value="1"/>
</dbReference>
<dbReference type="AlphaFoldDB" id="A0A9Q1DVQ8"/>
<keyword evidence="10" id="KW-0732">Signal</keyword>
<dbReference type="InterPro" id="IPR040012">
    <property type="entry name" value="CD200R"/>
</dbReference>
<dbReference type="SUPFAM" id="SSF48726">
    <property type="entry name" value="Immunoglobulin"/>
    <property type="match status" value="2"/>
</dbReference>
<keyword evidence="5 9" id="KW-0472">Membrane</keyword>
<evidence type="ECO:0000256" key="4">
    <source>
        <dbReference type="ARBA" id="ARBA00022989"/>
    </source>
</evidence>
<dbReference type="InterPro" id="IPR053896">
    <property type="entry name" value="BTN3A2-like_Ig-C"/>
</dbReference>
<accession>A0A9Q1DVQ8</accession>
<organism evidence="12 13">
    <name type="scientific">Conger conger</name>
    <name type="common">Conger eel</name>
    <name type="synonym">Muraena conger</name>
    <dbReference type="NCBI Taxonomy" id="82655"/>
    <lineage>
        <taxon>Eukaryota</taxon>
        <taxon>Metazoa</taxon>
        <taxon>Chordata</taxon>
        <taxon>Craniata</taxon>
        <taxon>Vertebrata</taxon>
        <taxon>Euteleostomi</taxon>
        <taxon>Actinopterygii</taxon>
        <taxon>Neopterygii</taxon>
        <taxon>Teleostei</taxon>
        <taxon>Anguilliformes</taxon>
        <taxon>Congridae</taxon>
        <taxon>Conger</taxon>
    </lineage>
</organism>
<evidence type="ECO:0000313" key="12">
    <source>
        <dbReference type="EMBL" id="KAJ8282662.1"/>
    </source>
</evidence>
<name>A0A9Q1DVQ8_CONCO</name>
<dbReference type="PANTHER" id="PTHR21462:SF2">
    <property type="entry name" value="CELL SURFACE GLYCOPROTEIN CD200 RECEPTOR 2"/>
    <property type="match status" value="1"/>
</dbReference>
<evidence type="ECO:0000256" key="5">
    <source>
        <dbReference type="ARBA" id="ARBA00023136"/>
    </source>
</evidence>
<keyword evidence="3 9" id="KW-0812">Transmembrane</keyword>
<dbReference type="InterPro" id="IPR007110">
    <property type="entry name" value="Ig-like_dom"/>
</dbReference>
<evidence type="ECO:0000256" key="7">
    <source>
        <dbReference type="ARBA" id="ARBA00023180"/>
    </source>
</evidence>
<feature type="signal peptide" evidence="10">
    <location>
        <begin position="1"/>
        <end position="21"/>
    </location>
</feature>
<evidence type="ECO:0000256" key="6">
    <source>
        <dbReference type="ARBA" id="ARBA00023157"/>
    </source>
</evidence>
<evidence type="ECO:0000256" key="2">
    <source>
        <dbReference type="ARBA" id="ARBA00008215"/>
    </source>
</evidence>
<dbReference type="InterPro" id="IPR013783">
    <property type="entry name" value="Ig-like_fold"/>
</dbReference>
<feature type="chain" id="PRO_5040424244" description="Ig-like domain-containing protein" evidence="10">
    <location>
        <begin position="22"/>
        <end position="324"/>
    </location>
</feature>